<organism evidence="1 2">
    <name type="scientific">Coprinopsis cinerea (strain Okayama-7 / 130 / ATCC MYA-4618 / FGSC 9003)</name>
    <name type="common">Inky cap fungus</name>
    <name type="synonym">Hormographiella aspergillata</name>
    <dbReference type="NCBI Taxonomy" id="240176"/>
    <lineage>
        <taxon>Eukaryota</taxon>
        <taxon>Fungi</taxon>
        <taxon>Dikarya</taxon>
        <taxon>Basidiomycota</taxon>
        <taxon>Agaricomycotina</taxon>
        <taxon>Agaricomycetes</taxon>
        <taxon>Agaricomycetidae</taxon>
        <taxon>Agaricales</taxon>
        <taxon>Agaricineae</taxon>
        <taxon>Psathyrellaceae</taxon>
        <taxon>Coprinopsis</taxon>
    </lineage>
</organism>
<accession>D6RLX0</accession>
<dbReference type="InParanoid" id="D6RLX0"/>
<dbReference type="KEGG" id="cci:CC1G_14313"/>
<proteinExistence type="predicted"/>
<dbReference type="HOGENOM" id="CLU_3106252_0_0_1"/>
<name>D6RLX0_COPC7</name>
<sequence>MPKGLPGPWRKSVYHRAAGCLSVTFTTDDLRPRGRVNMGKYLAPYGISVYP</sequence>
<evidence type="ECO:0000313" key="1">
    <source>
        <dbReference type="EMBL" id="EFI27824.1"/>
    </source>
</evidence>
<gene>
    <name evidence="1" type="ORF">CC1G_14313</name>
</gene>
<evidence type="ECO:0000313" key="2">
    <source>
        <dbReference type="Proteomes" id="UP000001861"/>
    </source>
</evidence>
<reference evidence="1 2" key="1">
    <citation type="journal article" date="2010" name="Proc. Natl. Acad. Sci. U.S.A.">
        <title>Insights into evolution of multicellular fungi from the assembled chromosomes of the mushroom Coprinopsis cinerea (Coprinus cinereus).</title>
        <authorList>
            <person name="Stajich J.E."/>
            <person name="Wilke S.K."/>
            <person name="Ahren D."/>
            <person name="Au C.H."/>
            <person name="Birren B.W."/>
            <person name="Borodovsky M."/>
            <person name="Burns C."/>
            <person name="Canback B."/>
            <person name="Casselton L.A."/>
            <person name="Cheng C.K."/>
            <person name="Deng J."/>
            <person name="Dietrich F.S."/>
            <person name="Fargo D.C."/>
            <person name="Farman M.L."/>
            <person name="Gathman A.C."/>
            <person name="Goldberg J."/>
            <person name="Guigo R."/>
            <person name="Hoegger P.J."/>
            <person name="Hooker J.B."/>
            <person name="Huggins A."/>
            <person name="James T.Y."/>
            <person name="Kamada T."/>
            <person name="Kilaru S."/>
            <person name="Kodira C."/>
            <person name="Kues U."/>
            <person name="Kupfer D."/>
            <person name="Kwan H.S."/>
            <person name="Lomsadze A."/>
            <person name="Li W."/>
            <person name="Lilly W.W."/>
            <person name="Ma L.J."/>
            <person name="Mackey A.J."/>
            <person name="Manning G."/>
            <person name="Martin F."/>
            <person name="Muraguchi H."/>
            <person name="Natvig D.O."/>
            <person name="Palmerini H."/>
            <person name="Ramesh M.A."/>
            <person name="Rehmeyer C.J."/>
            <person name="Roe B.A."/>
            <person name="Shenoy N."/>
            <person name="Stanke M."/>
            <person name="Ter-Hovhannisyan V."/>
            <person name="Tunlid A."/>
            <person name="Velagapudi R."/>
            <person name="Vision T.J."/>
            <person name="Zeng Q."/>
            <person name="Zolan M.E."/>
            <person name="Pukkila P.J."/>
        </authorList>
    </citation>
    <scope>NUCLEOTIDE SEQUENCE [LARGE SCALE GENOMIC DNA]</scope>
    <source>
        <strain evidence="2">Okayama-7 / 130 / ATCC MYA-4618 / FGSC 9003</strain>
    </source>
</reference>
<dbReference type="AlphaFoldDB" id="D6RLX0"/>
<dbReference type="RefSeq" id="XP_002911318.1">
    <property type="nucleotide sequence ID" value="XM_002911272.1"/>
</dbReference>
<dbReference type="GeneID" id="9378565"/>
<protein>
    <submittedName>
        <fullName evidence="1">Uncharacterized protein</fullName>
    </submittedName>
</protein>
<dbReference type="EMBL" id="AACS02000004">
    <property type="protein sequence ID" value="EFI27824.1"/>
    <property type="molecule type" value="Genomic_DNA"/>
</dbReference>
<comment type="caution">
    <text evidence="1">The sequence shown here is derived from an EMBL/GenBank/DDBJ whole genome shotgun (WGS) entry which is preliminary data.</text>
</comment>
<keyword evidence="2" id="KW-1185">Reference proteome</keyword>
<dbReference type="VEuPathDB" id="FungiDB:CC1G_14313"/>
<dbReference type="Proteomes" id="UP000001861">
    <property type="component" value="Unassembled WGS sequence"/>
</dbReference>